<feature type="signal peptide" evidence="2">
    <location>
        <begin position="1"/>
        <end position="19"/>
    </location>
</feature>
<dbReference type="InterPro" id="IPR036366">
    <property type="entry name" value="PGBDSf"/>
</dbReference>
<evidence type="ECO:0000313" key="5">
    <source>
        <dbReference type="Proteomes" id="UP000199372"/>
    </source>
</evidence>
<feature type="region of interest" description="Disordered" evidence="1">
    <location>
        <begin position="65"/>
        <end position="86"/>
    </location>
</feature>
<dbReference type="SUPFAM" id="SSF47090">
    <property type="entry name" value="PGBD-like"/>
    <property type="match status" value="1"/>
</dbReference>
<keyword evidence="2" id="KW-0732">Signal</keyword>
<dbReference type="InterPro" id="IPR002477">
    <property type="entry name" value="Peptidoglycan-bd-like"/>
</dbReference>
<reference evidence="5" key="1">
    <citation type="submission" date="2016-10" db="EMBL/GenBank/DDBJ databases">
        <authorList>
            <person name="Varghese N."/>
            <person name="Submissions S."/>
        </authorList>
    </citation>
    <scope>NUCLEOTIDE SEQUENCE [LARGE SCALE GENOMIC DNA]</scope>
    <source>
        <strain evidence="5">DSM 26893</strain>
    </source>
</reference>
<organism evidence="4 5">
    <name type="scientific">Palleronia pelagia</name>
    <dbReference type="NCBI Taxonomy" id="387096"/>
    <lineage>
        <taxon>Bacteria</taxon>
        <taxon>Pseudomonadati</taxon>
        <taxon>Pseudomonadota</taxon>
        <taxon>Alphaproteobacteria</taxon>
        <taxon>Rhodobacterales</taxon>
        <taxon>Roseobacteraceae</taxon>
        <taxon>Palleronia</taxon>
    </lineage>
</organism>
<feature type="chain" id="PRO_5011434524" evidence="2">
    <location>
        <begin position="20"/>
        <end position="179"/>
    </location>
</feature>
<dbReference type="AlphaFoldDB" id="A0A1H8JGS3"/>
<evidence type="ECO:0000313" key="4">
    <source>
        <dbReference type="EMBL" id="SEN79910.1"/>
    </source>
</evidence>
<keyword evidence="5" id="KW-1185">Reference proteome</keyword>
<accession>A0A1H8JGS3</accession>
<evidence type="ECO:0000256" key="1">
    <source>
        <dbReference type="SAM" id="MobiDB-lite"/>
    </source>
</evidence>
<evidence type="ECO:0000259" key="3">
    <source>
        <dbReference type="Pfam" id="PF01471"/>
    </source>
</evidence>
<sequence length="179" mass="19703">MRSLLTPLALCLGLSACGAGGVGVSRFIEPALEATGSQRIATDRPRACHSRDDTPAVIETITQQTALPPRRRPDGTLEDGPRYRTQTSQRIVSDRKEIWFETPCREEWTPEFILSVQRALIVRDLLEGPPSGEIDAPTRAAIRRFQARQGIDSDTLSVAAGKRLGLIVYDRAEALRQAP</sequence>
<gene>
    <name evidence="4" type="ORF">SAMN04488011_106211</name>
</gene>
<proteinExistence type="predicted"/>
<name>A0A1H8JGS3_9RHOB</name>
<dbReference type="EMBL" id="FOCM01000006">
    <property type="protein sequence ID" value="SEN79910.1"/>
    <property type="molecule type" value="Genomic_DNA"/>
</dbReference>
<dbReference type="InterPro" id="IPR036365">
    <property type="entry name" value="PGBD-like_sf"/>
</dbReference>
<evidence type="ECO:0000256" key="2">
    <source>
        <dbReference type="SAM" id="SignalP"/>
    </source>
</evidence>
<dbReference type="Pfam" id="PF01471">
    <property type="entry name" value="PG_binding_1"/>
    <property type="match status" value="1"/>
</dbReference>
<dbReference type="Proteomes" id="UP000199372">
    <property type="component" value="Unassembled WGS sequence"/>
</dbReference>
<feature type="domain" description="Peptidoglycan binding-like" evidence="3">
    <location>
        <begin position="113"/>
        <end position="153"/>
    </location>
</feature>
<protein>
    <submittedName>
        <fullName evidence="4">Putative peptidoglycan binding domain-containing protein</fullName>
    </submittedName>
</protein>
<dbReference type="Gene3D" id="1.10.101.10">
    <property type="entry name" value="PGBD-like superfamily/PGBD"/>
    <property type="match status" value="1"/>
</dbReference>
<feature type="compositionally biased region" description="Basic and acidic residues" evidence="1">
    <location>
        <begin position="71"/>
        <end position="82"/>
    </location>
</feature>
<dbReference type="PROSITE" id="PS51257">
    <property type="entry name" value="PROKAR_LIPOPROTEIN"/>
    <property type="match status" value="1"/>
</dbReference>